<evidence type="ECO:0000256" key="2">
    <source>
        <dbReference type="ARBA" id="ARBA00022630"/>
    </source>
</evidence>
<keyword evidence="3" id="KW-0274">FAD</keyword>
<organism evidence="7 8">
    <name type="scientific">Cryobacterium glaciale</name>
    <dbReference type="NCBI Taxonomy" id="1259145"/>
    <lineage>
        <taxon>Bacteria</taxon>
        <taxon>Bacillati</taxon>
        <taxon>Actinomycetota</taxon>
        <taxon>Actinomycetes</taxon>
        <taxon>Micrococcales</taxon>
        <taxon>Microbacteriaceae</taxon>
        <taxon>Cryobacterium</taxon>
    </lineage>
</organism>
<dbReference type="PRINTS" id="PR00411">
    <property type="entry name" value="PNDRDTASEI"/>
</dbReference>
<dbReference type="InterPro" id="IPR036188">
    <property type="entry name" value="FAD/NAD-bd_sf"/>
</dbReference>
<feature type="domain" description="Reductase C-terminal" evidence="6">
    <location>
        <begin position="326"/>
        <end position="392"/>
    </location>
</feature>
<evidence type="ECO:0000256" key="1">
    <source>
        <dbReference type="ARBA" id="ARBA00001974"/>
    </source>
</evidence>
<dbReference type="PANTHER" id="PTHR43557">
    <property type="entry name" value="APOPTOSIS-INDUCING FACTOR 1"/>
    <property type="match status" value="1"/>
</dbReference>
<evidence type="ECO:0000313" key="8">
    <source>
        <dbReference type="Proteomes" id="UP000298173"/>
    </source>
</evidence>
<dbReference type="InterPro" id="IPR028202">
    <property type="entry name" value="Reductase_C"/>
</dbReference>
<dbReference type="SUPFAM" id="SSF55424">
    <property type="entry name" value="FAD/NAD-linked reductases, dimerisation (C-terminal) domain"/>
    <property type="match status" value="1"/>
</dbReference>
<dbReference type="EMBL" id="SOEY01000009">
    <property type="protein sequence ID" value="TFB75026.1"/>
    <property type="molecule type" value="Genomic_DNA"/>
</dbReference>
<reference evidence="7 8" key="1">
    <citation type="submission" date="2019-03" db="EMBL/GenBank/DDBJ databases">
        <title>Genomics of glacier-inhabiting Cryobacterium strains.</title>
        <authorList>
            <person name="Liu Q."/>
            <person name="Xin Y.-H."/>
        </authorList>
    </citation>
    <scope>NUCLEOTIDE SEQUENCE [LARGE SCALE GENOMIC DNA]</scope>
    <source>
        <strain evidence="7 8">HLT2-23</strain>
    </source>
</reference>
<evidence type="ECO:0000259" key="5">
    <source>
        <dbReference type="Pfam" id="PF07992"/>
    </source>
</evidence>
<dbReference type="Gene3D" id="3.50.50.60">
    <property type="entry name" value="FAD/NAD(P)-binding domain"/>
    <property type="match status" value="2"/>
</dbReference>
<dbReference type="InterPro" id="IPR016156">
    <property type="entry name" value="FAD/NAD-linked_Rdtase_dimer_sf"/>
</dbReference>
<dbReference type="PRINTS" id="PR00368">
    <property type="entry name" value="FADPNR"/>
</dbReference>
<dbReference type="PANTHER" id="PTHR43557:SF2">
    <property type="entry name" value="RIESKE DOMAIN-CONTAINING PROTEIN-RELATED"/>
    <property type="match status" value="1"/>
</dbReference>
<keyword evidence="4" id="KW-0560">Oxidoreductase</keyword>
<evidence type="ECO:0000259" key="6">
    <source>
        <dbReference type="Pfam" id="PF14759"/>
    </source>
</evidence>
<dbReference type="Pfam" id="PF07992">
    <property type="entry name" value="Pyr_redox_2"/>
    <property type="match status" value="1"/>
</dbReference>
<comment type="cofactor">
    <cofactor evidence="1">
        <name>FAD</name>
        <dbReference type="ChEBI" id="CHEBI:57692"/>
    </cofactor>
</comment>
<evidence type="ECO:0000256" key="4">
    <source>
        <dbReference type="ARBA" id="ARBA00023002"/>
    </source>
</evidence>
<dbReference type="SUPFAM" id="SSF51905">
    <property type="entry name" value="FAD/NAD(P)-binding domain"/>
    <property type="match status" value="1"/>
</dbReference>
<dbReference type="GO" id="GO:0016651">
    <property type="term" value="F:oxidoreductase activity, acting on NAD(P)H"/>
    <property type="evidence" value="ECO:0007669"/>
    <property type="project" value="TreeGrafter"/>
</dbReference>
<proteinExistence type="predicted"/>
<dbReference type="AlphaFoldDB" id="A0A4V3I8I3"/>
<dbReference type="OrthoDB" id="1145at2"/>
<keyword evidence="8" id="KW-1185">Reference proteome</keyword>
<dbReference type="RefSeq" id="WP_134502221.1">
    <property type="nucleotide sequence ID" value="NZ_SOEY01000009.1"/>
</dbReference>
<dbReference type="Proteomes" id="UP000298173">
    <property type="component" value="Unassembled WGS sequence"/>
</dbReference>
<dbReference type="Pfam" id="PF14759">
    <property type="entry name" value="Reductase_C"/>
    <property type="match status" value="1"/>
</dbReference>
<evidence type="ECO:0000313" key="7">
    <source>
        <dbReference type="EMBL" id="TFB75026.1"/>
    </source>
</evidence>
<dbReference type="InterPro" id="IPR023753">
    <property type="entry name" value="FAD/NAD-binding_dom"/>
</dbReference>
<dbReference type="InterPro" id="IPR050446">
    <property type="entry name" value="FAD-oxidoreductase/Apoptosis"/>
</dbReference>
<protein>
    <submittedName>
        <fullName evidence="7">NAD(P)/FAD-dependent oxidoreductase</fullName>
    </submittedName>
</protein>
<comment type="caution">
    <text evidence="7">The sequence shown here is derived from an EMBL/GenBank/DDBJ whole genome shotgun (WGS) entry which is preliminary data.</text>
</comment>
<keyword evidence="2" id="KW-0285">Flavoprotein</keyword>
<accession>A0A4V3I8I3</accession>
<evidence type="ECO:0000256" key="3">
    <source>
        <dbReference type="ARBA" id="ARBA00022827"/>
    </source>
</evidence>
<sequence>MISPADELQRVVVVGGSVAGARTCQALREAGFAGELVVIEPQLGDAYDRPPLSKAYLKGQTTRDGIRLIPGGWASVGAQVVPLAAVALNAKAQSVTVADGSEVGYDGLVIATGLSPKALTDTDGHAIGHVIGNIADADNLRHELASGGHVVVVGSGYVAAEAASVARELGLEVTVVHRRTHLLEGALGAAVGARISQMHTESGIELRGNSRISSIVRGARGAQLILDSGYELHADILIAGLGSSPNTEWLTGSGVRLDDGVLTDARCRVVGAPRVYALGDVARFYDVNSAQPRRACHWTNAADQATVVAHNLLSPKDPKGYREAPYFWTDQLGQKIQVVGHPDPKAHVDLLTLPGAVERHVAIYTHGDDNDCGAVATFGWPRGMVAARRLMPLDPSTEEMIVTLEDLAAGTRAAA</sequence>
<name>A0A4V3I8I3_9MICO</name>
<gene>
    <name evidence="7" type="ORF">E3O06_06745</name>
</gene>
<feature type="domain" description="FAD/NAD(P)-binding" evidence="5">
    <location>
        <begin position="10"/>
        <end position="305"/>
    </location>
</feature>
<dbReference type="Gene3D" id="3.30.390.30">
    <property type="match status" value="1"/>
</dbReference>
<dbReference type="GO" id="GO:0005737">
    <property type="term" value="C:cytoplasm"/>
    <property type="evidence" value="ECO:0007669"/>
    <property type="project" value="TreeGrafter"/>
</dbReference>